<feature type="region of interest" description="Disordered" evidence="1">
    <location>
        <begin position="421"/>
        <end position="445"/>
    </location>
</feature>
<reference evidence="3" key="1">
    <citation type="journal article" date="2022" name="Front. Genet.">
        <title>Chromosome-Scale Assembly of the Dendrobium nobile Genome Provides Insights Into the Molecular Mechanism of the Biosynthesis of the Medicinal Active Ingredient of Dendrobium.</title>
        <authorList>
            <person name="Xu Q."/>
            <person name="Niu S.-C."/>
            <person name="Li K.-L."/>
            <person name="Zheng P.-J."/>
            <person name="Zhang X.-J."/>
            <person name="Jia Y."/>
            <person name="Liu Y."/>
            <person name="Niu Y.-X."/>
            <person name="Yu L.-H."/>
            <person name="Chen D.-F."/>
            <person name="Zhang G.-Q."/>
        </authorList>
    </citation>
    <scope>NUCLEOTIDE SEQUENCE</scope>
    <source>
        <tissue evidence="3">Leaf</tissue>
    </source>
</reference>
<dbReference type="InterPro" id="IPR037813">
    <property type="entry name" value="TAF2"/>
</dbReference>
<dbReference type="Proteomes" id="UP000829196">
    <property type="component" value="Unassembled WGS sequence"/>
</dbReference>
<comment type="caution">
    <text evidence="3">The sequence shown here is derived from an EMBL/GenBank/DDBJ whole genome shotgun (WGS) entry which is preliminary data.</text>
</comment>
<dbReference type="OrthoDB" id="308861at2759"/>
<dbReference type="GO" id="GO:0003682">
    <property type="term" value="F:chromatin binding"/>
    <property type="evidence" value="ECO:0007669"/>
    <property type="project" value="TreeGrafter"/>
</dbReference>
<dbReference type="InterPro" id="IPR057991">
    <property type="entry name" value="TPR_TAF2_C"/>
</dbReference>
<proteinExistence type="predicted"/>
<dbReference type="AlphaFoldDB" id="A0A8T3BYX0"/>
<evidence type="ECO:0000313" key="3">
    <source>
        <dbReference type="EMBL" id="KAI0523262.1"/>
    </source>
</evidence>
<dbReference type="SMR" id="A0A8T3BYX0"/>
<feature type="compositionally biased region" description="Polar residues" evidence="1">
    <location>
        <begin position="547"/>
        <end position="563"/>
    </location>
</feature>
<keyword evidence="4" id="KW-1185">Reference proteome</keyword>
<dbReference type="GO" id="GO:0016251">
    <property type="term" value="F:RNA polymerase II general transcription initiation factor activity"/>
    <property type="evidence" value="ECO:0007669"/>
    <property type="project" value="TreeGrafter"/>
</dbReference>
<protein>
    <recommendedName>
        <fullName evidence="2">Transcription initiation factor TFIID subunit 2 TPR repeats domain-containing protein</fullName>
    </recommendedName>
</protein>
<dbReference type="PANTHER" id="PTHR15137:SF9">
    <property type="entry name" value="TRANSCRIPTION INITIATION FACTOR TFIID SUBUNIT 2"/>
    <property type="match status" value="1"/>
</dbReference>
<feature type="compositionally biased region" description="Basic and acidic residues" evidence="1">
    <location>
        <begin position="664"/>
        <end position="676"/>
    </location>
</feature>
<feature type="domain" description="Transcription initiation factor TFIID subunit 2 TPR repeats" evidence="2">
    <location>
        <begin position="148"/>
        <end position="306"/>
    </location>
</feature>
<organism evidence="3 4">
    <name type="scientific">Dendrobium nobile</name>
    <name type="common">Orchid</name>
    <dbReference type="NCBI Taxonomy" id="94219"/>
    <lineage>
        <taxon>Eukaryota</taxon>
        <taxon>Viridiplantae</taxon>
        <taxon>Streptophyta</taxon>
        <taxon>Embryophyta</taxon>
        <taxon>Tracheophyta</taxon>
        <taxon>Spermatophyta</taxon>
        <taxon>Magnoliopsida</taxon>
        <taxon>Liliopsida</taxon>
        <taxon>Asparagales</taxon>
        <taxon>Orchidaceae</taxon>
        <taxon>Epidendroideae</taxon>
        <taxon>Malaxideae</taxon>
        <taxon>Dendrobiinae</taxon>
        <taxon>Dendrobium</taxon>
    </lineage>
</organism>
<feature type="region of interest" description="Disordered" evidence="1">
    <location>
        <begin position="459"/>
        <end position="497"/>
    </location>
</feature>
<feature type="region of interest" description="Disordered" evidence="1">
    <location>
        <begin position="542"/>
        <end position="715"/>
    </location>
</feature>
<accession>A0A8T3BYX0</accession>
<dbReference type="GO" id="GO:0006367">
    <property type="term" value="P:transcription initiation at RNA polymerase II promoter"/>
    <property type="evidence" value="ECO:0007669"/>
    <property type="project" value="TreeGrafter"/>
</dbReference>
<dbReference type="GO" id="GO:0005669">
    <property type="term" value="C:transcription factor TFIID complex"/>
    <property type="evidence" value="ECO:0007669"/>
    <property type="project" value="InterPro"/>
</dbReference>
<feature type="compositionally biased region" description="Basic residues" evidence="1">
    <location>
        <begin position="599"/>
        <end position="615"/>
    </location>
</feature>
<dbReference type="GO" id="GO:0000976">
    <property type="term" value="F:transcription cis-regulatory region binding"/>
    <property type="evidence" value="ECO:0007669"/>
    <property type="project" value="TreeGrafter"/>
</dbReference>
<evidence type="ECO:0000313" key="4">
    <source>
        <dbReference type="Proteomes" id="UP000829196"/>
    </source>
</evidence>
<dbReference type="Pfam" id="PF25577">
    <property type="entry name" value="TPR_TAF2_C"/>
    <property type="match status" value="1"/>
</dbReference>
<gene>
    <name evidence="3" type="ORF">KFK09_005656</name>
</gene>
<feature type="compositionally biased region" description="Basic and acidic residues" evidence="1">
    <location>
        <begin position="616"/>
        <end position="635"/>
    </location>
</feature>
<sequence length="715" mass="79549">MTLEAKRKKTTSPPNLVISAWPIRKPTIFSYWMIKDKPTSLNLLLFDVNLDVDSSVEDNLYHIQFTLVPSIEEHIPPGRWILTSHPVDSSPPATSPTDYTLGTICLLVALLTSKLIPNWLIDARLFLITNWLIAAFSILDDFLANTCLLTKAIPHAVALVRSADNKSPREAVEFLLQLLKYNDNNGNPYSDVYWLISLVRSIGELEFSQLSMSFLPSLLKCIDRLIQFDSLMPSYDGILTINCLHTLVRVALKMSTTIPIDHVCELIKPFRNVERSSWKIRIEANKALLDLEYYCKGLDAAICLFTKFMLEEPSLPGQTKLAVHLMQLCQINSESENVNAVSCATLVALLRLLASRKAFNNVFLRHHLFCIIQIVAGRAPTLYGFTKVKINQVAAMESNGEQPARSASFKLKITRTQEMLTDTPNNSVDAPSVPGATKDGDTVSNRSEGRMNILKIRVKQPASSSKADGIDQLPGKSRGALNETELGHSSSVSVDAPPMKGAFDVPCTSNQNIEEVSSSCDQESRVTASIVSRKLANKDEAGKDLQCTANTSNTRGEGLSPSSSRKDEGMFIQRISGDQNVAISKPEDVPAFTDYLEGKKKRKKEKKDKGSRKKHGDKDGGDKHRFEDPEYLEQKRLKKERKQMVKMVARMQEDESRTSASESLDNRKLCKSRDLNNLEESDVHAPNPTKSASDSLQISKGTKIKIRIRNQGVGS</sequence>
<dbReference type="PANTHER" id="PTHR15137">
    <property type="entry name" value="TRANSCRIPTION INITIATION FACTOR TFIID"/>
    <property type="match status" value="1"/>
</dbReference>
<name>A0A8T3BYX0_DENNO</name>
<feature type="compositionally biased region" description="Polar residues" evidence="1">
    <location>
        <begin position="688"/>
        <end position="700"/>
    </location>
</feature>
<evidence type="ECO:0000259" key="2">
    <source>
        <dbReference type="Pfam" id="PF25577"/>
    </source>
</evidence>
<dbReference type="EMBL" id="JAGYWB010000005">
    <property type="protein sequence ID" value="KAI0523262.1"/>
    <property type="molecule type" value="Genomic_DNA"/>
</dbReference>
<evidence type="ECO:0000256" key="1">
    <source>
        <dbReference type="SAM" id="MobiDB-lite"/>
    </source>
</evidence>